<reference evidence="3" key="2">
    <citation type="submission" date="2015-01" db="EMBL/GenBank/DDBJ databases">
        <title>Evolutionary Origins and Diversification of the Mycorrhizal Mutualists.</title>
        <authorList>
            <consortium name="DOE Joint Genome Institute"/>
            <consortium name="Mycorrhizal Genomics Consortium"/>
            <person name="Kohler A."/>
            <person name="Kuo A."/>
            <person name="Nagy L.G."/>
            <person name="Floudas D."/>
            <person name="Copeland A."/>
            <person name="Barry K.W."/>
            <person name="Cichocki N."/>
            <person name="Veneault-Fourrey C."/>
            <person name="LaButti K."/>
            <person name="Lindquist E.A."/>
            <person name="Lipzen A."/>
            <person name="Lundell T."/>
            <person name="Morin E."/>
            <person name="Murat C."/>
            <person name="Riley R."/>
            <person name="Ohm R."/>
            <person name="Sun H."/>
            <person name="Tunlid A."/>
            <person name="Henrissat B."/>
            <person name="Grigoriev I.V."/>
            <person name="Hibbett D.S."/>
            <person name="Martin F."/>
        </authorList>
    </citation>
    <scope>NUCLEOTIDE SEQUENCE [LARGE SCALE GENOMIC DNA]</scope>
    <source>
        <strain evidence="3">MAFF 305830</strain>
    </source>
</reference>
<name>A0A0C2XJ73_SERVB</name>
<sequence length="405" mass="43681">MSTHHTQSAQHSIAAETPSLKQGPQNLAAQTHSTMQQPSNESGRNTPGLHHPFPTVDLQSLSVPSDVNHRQSANNNDLDAFASAFPEFDSSASPYIPSDIDWLLSSTNDTLAAAAAPAPDQFERDLEQALAGFEPSQLNYINNLNTVDFSQQQFFLHRGAPTSLSHPGPLSAITASSESAYGDDRSESHYNPYSPQGSLVNAANPSHFNAAIYQALENFTVDLASFGLSDSTQSAIQPSQTTRLPLNNPIQPPSVNFDQLMPSSTASGHSFSSFEDSGMSLRDTSPNDRSNNSDDGEREFGTSTNLNGNYQQVPPQSAIDPRKKYQCPNCPRGSSPFVASRNTFVLKLSQPLLAHSTSKPTWLPMIPTASNPMYAPMRDVVAPFQGSTTLVAISCPSTRTRVASR</sequence>
<feature type="compositionally biased region" description="Polar residues" evidence="1">
    <location>
        <begin position="234"/>
        <end position="257"/>
    </location>
</feature>
<feature type="compositionally biased region" description="Low complexity" evidence="1">
    <location>
        <begin position="263"/>
        <end position="273"/>
    </location>
</feature>
<dbReference type="Proteomes" id="UP000054097">
    <property type="component" value="Unassembled WGS sequence"/>
</dbReference>
<feature type="region of interest" description="Disordered" evidence="1">
    <location>
        <begin position="1"/>
        <end position="60"/>
    </location>
</feature>
<reference evidence="2 3" key="1">
    <citation type="submission" date="2014-04" db="EMBL/GenBank/DDBJ databases">
        <authorList>
            <consortium name="DOE Joint Genome Institute"/>
            <person name="Kuo A."/>
            <person name="Zuccaro A."/>
            <person name="Kohler A."/>
            <person name="Nagy L.G."/>
            <person name="Floudas D."/>
            <person name="Copeland A."/>
            <person name="Barry K.W."/>
            <person name="Cichocki N."/>
            <person name="Veneault-Fourrey C."/>
            <person name="LaButti K."/>
            <person name="Lindquist E.A."/>
            <person name="Lipzen A."/>
            <person name="Lundell T."/>
            <person name="Morin E."/>
            <person name="Murat C."/>
            <person name="Sun H."/>
            <person name="Tunlid A."/>
            <person name="Henrissat B."/>
            <person name="Grigoriev I.V."/>
            <person name="Hibbett D.S."/>
            <person name="Martin F."/>
            <person name="Nordberg H.P."/>
            <person name="Cantor M.N."/>
            <person name="Hua S.X."/>
        </authorList>
    </citation>
    <scope>NUCLEOTIDE SEQUENCE [LARGE SCALE GENOMIC DNA]</scope>
    <source>
        <strain evidence="2 3">MAFF 305830</strain>
    </source>
</reference>
<feature type="region of interest" description="Disordered" evidence="1">
    <location>
        <begin position="163"/>
        <end position="197"/>
    </location>
</feature>
<accession>A0A0C2XJ73</accession>
<feature type="region of interest" description="Disordered" evidence="1">
    <location>
        <begin position="234"/>
        <end position="321"/>
    </location>
</feature>
<feature type="compositionally biased region" description="Polar residues" evidence="1">
    <location>
        <begin position="301"/>
        <end position="315"/>
    </location>
</feature>
<dbReference type="HOGENOM" id="CLU_680006_0_0_1"/>
<feature type="compositionally biased region" description="Polar residues" evidence="1">
    <location>
        <begin position="1"/>
        <end position="11"/>
    </location>
</feature>
<protein>
    <submittedName>
        <fullName evidence="2">Uncharacterized protein</fullName>
    </submittedName>
</protein>
<dbReference type="AlphaFoldDB" id="A0A0C2XJ73"/>
<dbReference type="EMBL" id="KN824290">
    <property type="protein sequence ID" value="KIM29097.1"/>
    <property type="molecule type" value="Genomic_DNA"/>
</dbReference>
<dbReference type="OrthoDB" id="8117402at2759"/>
<evidence type="ECO:0000313" key="2">
    <source>
        <dbReference type="EMBL" id="KIM29097.1"/>
    </source>
</evidence>
<feature type="compositionally biased region" description="Polar residues" evidence="1">
    <location>
        <begin position="19"/>
        <end position="45"/>
    </location>
</feature>
<evidence type="ECO:0000313" key="3">
    <source>
        <dbReference type="Proteomes" id="UP000054097"/>
    </source>
</evidence>
<evidence type="ECO:0000256" key="1">
    <source>
        <dbReference type="SAM" id="MobiDB-lite"/>
    </source>
</evidence>
<keyword evidence="3" id="KW-1185">Reference proteome</keyword>
<organism evidence="2 3">
    <name type="scientific">Serendipita vermifera MAFF 305830</name>
    <dbReference type="NCBI Taxonomy" id="933852"/>
    <lineage>
        <taxon>Eukaryota</taxon>
        <taxon>Fungi</taxon>
        <taxon>Dikarya</taxon>
        <taxon>Basidiomycota</taxon>
        <taxon>Agaricomycotina</taxon>
        <taxon>Agaricomycetes</taxon>
        <taxon>Sebacinales</taxon>
        <taxon>Serendipitaceae</taxon>
        <taxon>Serendipita</taxon>
    </lineage>
</organism>
<gene>
    <name evidence="2" type="ORF">M408DRAFT_128068</name>
</gene>
<proteinExistence type="predicted"/>